<dbReference type="PROSITE" id="PS50125">
    <property type="entry name" value="GUANYLATE_CYCLASE_2"/>
    <property type="match status" value="1"/>
</dbReference>
<dbReference type="PANTHER" id="PTHR43081:SF1">
    <property type="entry name" value="ADENYLATE CYCLASE, TERMINAL-DIFFERENTIATION SPECIFIC"/>
    <property type="match status" value="1"/>
</dbReference>
<gene>
    <name evidence="3" type="ORF">FKG95_01510</name>
</gene>
<dbReference type="EMBL" id="VHSH01000001">
    <property type="protein sequence ID" value="TQV83305.1"/>
    <property type="molecule type" value="Genomic_DNA"/>
</dbReference>
<dbReference type="Gene3D" id="3.30.70.1230">
    <property type="entry name" value="Nucleotide cyclase"/>
    <property type="match status" value="1"/>
</dbReference>
<comment type="caution">
    <text evidence="3">The sequence shown here is derived from an EMBL/GenBank/DDBJ whole genome shotgun (WGS) entry which is preliminary data.</text>
</comment>
<sequence>MGLALLLVTLIVRIWDPLLIEALRLRSFDLFQILHPREAVERPVIIVDIDEESLAAVGQWPWPRTLLATMLENLYQAGTLAVGFDIVFPEPDRMSPHIFGETIGGLDQELLTLLKQLPSNDRVFAEALAKGKSVLGQSGYQRRLGENAGVVKRVPVATVGQDPRHFLVQFPGIIRNTPELEQAAAGLALFTLLPERDGVIRRVPAMTTVGYTIVPALALELLRLSDEKQTGDLQPILIRTDDAGVRNIVVGEIEVPTDRRGRIWINFSSFDERRYLSAKDVLAGSLAPGSLAGKLVIIGSSATGLFDVKVTPLYPAMPGVEVHAQLIETVLEGSYLHRPNYALGAEIILTLGAGIFAIILVPLLGAFYTLVLGAALSATLFGGSWYLYMDSGTLVDVSFPMAASFSVFSLMLFVNYFREEGDRRNIRNAFRQYLSPELVDELVRHPDQLVLGGEIKQMSFLFCDVRGFTMISELYKADPQGLTRLMNRLLTPLSNEIVRYQGTIDKYMGDAIMAFWNAPLEDPRHPLNACNAALAMLKRLDILNEQRRQEAKVFSQPFLPLRLGVGINTGECVVGNLGSDLHFDYSVLGDSVNLASRLEGQSKLYGVSIIVGSRTASAVTRDFALVELDLVRVLGKMEPETIFALVGDSVVAASSEFSSLVGFNNEMLAAYRKRRWMEALEALENCRLFSANFGLESFYETIETRIREFIVAPPPDNWNGVFTSDDK</sequence>
<dbReference type="OrthoDB" id="9762462at2"/>
<dbReference type="SUPFAM" id="SSF55073">
    <property type="entry name" value="Nucleotide cyclase"/>
    <property type="match status" value="1"/>
</dbReference>
<organism evidence="3 4">
    <name type="scientific">Denitrobaculum tricleocarpae</name>
    <dbReference type="NCBI Taxonomy" id="2591009"/>
    <lineage>
        <taxon>Bacteria</taxon>
        <taxon>Pseudomonadati</taxon>
        <taxon>Pseudomonadota</taxon>
        <taxon>Alphaproteobacteria</taxon>
        <taxon>Rhodospirillales</taxon>
        <taxon>Rhodospirillaceae</taxon>
        <taxon>Denitrobaculum</taxon>
    </lineage>
</organism>
<dbReference type="InterPro" id="IPR029787">
    <property type="entry name" value="Nucleotide_cyclase"/>
</dbReference>
<dbReference type="AlphaFoldDB" id="A0A545U1G0"/>
<dbReference type="SMART" id="SM01080">
    <property type="entry name" value="CHASE2"/>
    <property type="match status" value="1"/>
</dbReference>
<dbReference type="CDD" id="cd07302">
    <property type="entry name" value="CHD"/>
    <property type="match status" value="1"/>
</dbReference>
<feature type="transmembrane region" description="Helical" evidence="1">
    <location>
        <begin position="367"/>
        <end position="387"/>
    </location>
</feature>
<proteinExistence type="predicted"/>
<keyword evidence="1" id="KW-0812">Transmembrane</keyword>
<reference evidence="3 4" key="1">
    <citation type="submission" date="2019-06" db="EMBL/GenBank/DDBJ databases">
        <title>Whole genome sequence for Rhodospirillaceae sp. R148.</title>
        <authorList>
            <person name="Wang G."/>
        </authorList>
    </citation>
    <scope>NUCLEOTIDE SEQUENCE [LARGE SCALE GENOMIC DNA]</scope>
    <source>
        <strain evidence="3 4">R148</strain>
    </source>
</reference>
<dbReference type="InterPro" id="IPR007890">
    <property type="entry name" value="CHASE2"/>
</dbReference>
<dbReference type="GO" id="GO:0035556">
    <property type="term" value="P:intracellular signal transduction"/>
    <property type="evidence" value="ECO:0007669"/>
    <property type="project" value="InterPro"/>
</dbReference>
<accession>A0A545U1G0</accession>
<keyword evidence="1" id="KW-0472">Membrane</keyword>
<dbReference type="Pfam" id="PF05226">
    <property type="entry name" value="CHASE2"/>
    <property type="match status" value="1"/>
</dbReference>
<dbReference type="InterPro" id="IPR050697">
    <property type="entry name" value="Adenylyl/Guanylyl_Cyclase_3/4"/>
</dbReference>
<feature type="transmembrane region" description="Helical" evidence="1">
    <location>
        <begin position="399"/>
        <end position="417"/>
    </location>
</feature>
<dbReference type="SMART" id="SM00044">
    <property type="entry name" value="CYCc"/>
    <property type="match status" value="1"/>
</dbReference>
<dbReference type="GO" id="GO:0004016">
    <property type="term" value="F:adenylate cyclase activity"/>
    <property type="evidence" value="ECO:0007669"/>
    <property type="project" value="UniProtKB-ARBA"/>
</dbReference>
<evidence type="ECO:0000256" key="1">
    <source>
        <dbReference type="SAM" id="Phobius"/>
    </source>
</evidence>
<dbReference type="Proteomes" id="UP000315252">
    <property type="component" value="Unassembled WGS sequence"/>
</dbReference>
<keyword evidence="1" id="KW-1133">Transmembrane helix</keyword>
<dbReference type="GO" id="GO:0006171">
    <property type="term" value="P:cAMP biosynthetic process"/>
    <property type="evidence" value="ECO:0007669"/>
    <property type="project" value="TreeGrafter"/>
</dbReference>
<evidence type="ECO:0000259" key="2">
    <source>
        <dbReference type="PROSITE" id="PS50125"/>
    </source>
</evidence>
<feature type="transmembrane region" description="Helical" evidence="1">
    <location>
        <begin position="341"/>
        <end position="360"/>
    </location>
</feature>
<dbReference type="Pfam" id="PF00211">
    <property type="entry name" value="Guanylate_cyc"/>
    <property type="match status" value="1"/>
</dbReference>
<feature type="domain" description="Guanylate cyclase" evidence="2">
    <location>
        <begin position="459"/>
        <end position="599"/>
    </location>
</feature>
<dbReference type="PANTHER" id="PTHR43081">
    <property type="entry name" value="ADENYLATE CYCLASE, TERMINAL-DIFFERENTIATION SPECIFIC-RELATED"/>
    <property type="match status" value="1"/>
</dbReference>
<name>A0A545U1G0_9PROT</name>
<dbReference type="InterPro" id="IPR001054">
    <property type="entry name" value="A/G_cyclase"/>
</dbReference>
<evidence type="ECO:0000313" key="3">
    <source>
        <dbReference type="EMBL" id="TQV83305.1"/>
    </source>
</evidence>
<evidence type="ECO:0000313" key="4">
    <source>
        <dbReference type="Proteomes" id="UP000315252"/>
    </source>
</evidence>
<keyword evidence="4" id="KW-1185">Reference proteome</keyword>
<dbReference type="RefSeq" id="WP_142894464.1">
    <property type="nucleotide sequence ID" value="NZ_ML660052.1"/>
</dbReference>
<protein>
    <submittedName>
        <fullName evidence="3">Adenylate/guanylate cyclase domain-containing protein</fullName>
    </submittedName>
</protein>